<evidence type="ECO:0000259" key="2">
    <source>
        <dbReference type="Pfam" id="PF12697"/>
    </source>
</evidence>
<dbReference type="RefSeq" id="WP_090029110.1">
    <property type="nucleotide sequence ID" value="NZ_FNEB01000006.1"/>
</dbReference>
<dbReference type="SUPFAM" id="SSF53474">
    <property type="entry name" value="alpha/beta-Hydrolases"/>
    <property type="match status" value="1"/>
</dbReference>
<dbReference type="PANTHER" id="PTHR37946:SF1">
    <property type="entry name" value="SLL1969 PROTEIN"/>
    <property type="match status" value="1"/>
</dbReference>
<evidence type="ECO:0000313" key="4">
    <source>
        <dbReference type="Proteomes" id="UP000199340"/>
    </source>
</evidence>
<sequence length="242" mass="26380">MKRLAIVLSLLLPAPAFADCVVLLHGLARTQASFLLMEEALERRGYRVVRPGYPSTEETISNLAVNVLPDAMAACGDERVHIVTHSMGGILTRYWLVGHRPDSLGRVVMLSPPNQGSEIVDALGQIEAFGWFNGPAGQQLRTDDRGLPAHLPPVDFELGIIAGDRSLNPFFSAMIEGPDDGKVSVASTRVSGMADHIVLPVTHTFMMNSPLVIAQVMQFLELGRFDHDMTLAQAVEMLAERE</sequence>
<dbReference type="PANTHER" id="PTHR37946">
    <property type="entry name" value="SLL1969 PROTEIN"/>
    <property type="match status" value="1"/>
</dbReference>
<dbReference type="Proteomes" id="UP000199340">
    <property type="component" value="Unassembled WGS sequence"/>
</dbReference>
<evidence type="ECO:0000256" key="1">
    <source>
        <dbReference type="SAM" id="SignalP"/>
    </source>
</evidence>
<accession>A0A1G8PI02</accession>
<proteinExistence type="predicted"/>
<dbReference type="Gene3D" id="3.40.50.1820">
    <property type="entry name" value="alpha/beta hydrolase"/>
    <property type="match status" value="1"/>
</dbReference>
<reference evidence="3 4" key="1">
    <citation type="submission" date="2016-10" db="EMBL/GenBank/DDBJ databases">
        <authorList>
            <person name="de Groot N.N."/>
        </authorList>
    </citation>
    <scope>NUCLEOTIDE SEQUENCE [LARGE SCALE GENOMIC DNA]</scope>
    <source>
        <strain evidence="3 4">DSM 28010</strain>
    </source>
</reference>
<name>A0A1G8PI02_9RHOB</name>
<dbReference type="InterPro" id="IPR000073">
    <property type="entry name" value="AB_hydrolase_1"/>
</dbReference>
<dbReference type="InterPro" id="IPR029058">
    <property type="entry name" value="AB_hydrolase_fold"/>
</dbReference>
<evidence type="ECO:0000313" key="3">
    <source>
        <dbReference type="EMBL" id="SDI92139.1"/>
    </source>
</evidence>
<dbReference type="AlphaFoldDB" id="A0A1G8PI02"/>
<dbReference type="OrthoDB" id="556502at2"/>
<feature type="chain" id="PRO_5011535072" evidence="1">
    <location>
        <begin position="19"/>
        <end position="242"/>
    </location>
</feature>
<keyword evidence="4" id="KW-1185">Reference proteome</keyword>
<keyword evidence="1" id="KW-0732">Signal</keyword>
<dbReference type="STRING" id="490829.SAMN05421850_106237"/>
<dbReference type="EMBL" id="FNEB01000006">
    <property type="protein sequence ID" value="SDI92139.1"/>
    <property type="molecule type" value="Genomic_DNA"/>
</dbReference>
<protein>
    <submittedName>
        <fullName evidence="3">Alpha/beta hydrolase family protein</fullName>
    </submittedName>
</protein>
<feature type="domain" description="AB hydrolase-1" evidence="2">
    <location>
        <begin position="21"/>
        <end position="142"/>
    </location>
</feature>
<keyword evidence="3" id="KW-0378">Hydrolase</keyword>
<gene>
    <name evidence="3" type="ORF">SAMN05421850_106237</name>
</gene>
<feature type="signal peptide" evidence="1">
    <location>
        <begin position="1"/>
        <end position="18"/>
    </location>
</feature>
<dbReference type="GO" id="GO:0016787">
    <property type="term" value="F:hydrolase activity"/>
    <property type="evidence" value="ECO:0007669"/>
    <property type="project" value="UniProtKB-KW"/>
</dbReference>
<dbReference type="Pfam" id="PF12697">
    <property type="entry name" value="Abhydrolase_6"/>
    <property type="match status" value="1"/>
</dbReference>
<organism evidence="3 4">
    <name type="scientific">Lutimaribacter saemankumensis</name>
    <dbReference type="NCBI Taxonomy" id="490829"/>
    <lineage>
        <taxon>Bacteria</taxon>
        <taxon>Pseudomonadati</taxon>
        <taxon>Pseudomonadota</taxon>
        <taxon>Alphaproteobacteria</taxon>
        <taxon>Rhodobacterales</taxon>
        <taxon>Roseobacteraceae</taxon>
        <taxon>Lutimaribacter</taxon>
    </lineage>
</organism>